<dbReference type="GO" id="GO:0006633">
    <property type="term" value="P:fatty acid biosynthetic process"/>
    <property type="evidence" value="ECO:0007669"/>
    <property type="project" value="UniProtKB-KW"/>
</dbReference>
<feature type="compositionally biased region" description="Polar residues" evidence="15">
    <location>
        <begin position="41"/>
        <end position="51"/>
    </location>
</feature>
<organism evidence="21 22">
    <name type="scientific">Batrachochytrium dendrobatidis (strain JEL423)</name>
    <dbReference type="NCBI Taxonomy" id="403673"/>
    <lineage>
        <taxon>Eukaryota</taxon>
        <taxon>Fungi</taxon>
        <taxon>Fungi incertae sedis</taxon>
        <taxon>Chytridiomycota</taxon>
        <taxon>Chytridiomycota incertae sedis</taxon>
        <taxon>Chytridiomycetes</taxon>
        <taxon>Rhizophydiales</taxon>
        <taxon>Rhizophydiales incertae sedis</taxon>
        <taxon>Batrachochytrium</taxon>
    </lineage>
</organism>
<dbReference type="FunFam" id="3.30.1490.20:FF:000003">
    <property type="entry name" value="acetyl-CoA carboxylase isoform X1"/>
    <property type="match status" value="1"/>
</dbReference>
<evidence type="ECO:0000259" key="19">
    <source>
        <dbReference type="PROSITE" id="PS50980"/>
    </source>
</evidence>
<evidence type="ECO:0000256" key="14">
    <source>
        <dbReference type="PROSITE-ProRule" id="PRU00409"/>
    </source>
</evidence>
<proteinExistence type="predicted"/>
<dbReference type="EMBL" id="DS022300">
    <property type="protein sequence ID" value="OAJ37420.1"/>
    <property type="molecule type" value="Genomic_DNA"/>
</dbReference>
<dbReference type="PANTHER" id="PTHR45728:SF3">
    <property type="entry name" value="ACETYL-COA CARBOXYLASE"/>
    <property type="match status" value="1"/>
</dbReference>
<dbReference type="STRING" id="403673.A0A177WCV0"/>
<dbReference type="InterPro" id="IPR016185">
    <property type="entry name" value="PreATP-grasp_dom_sf"/>
</dbReference>
<feature type="region of interest" description="Disordered" evidence="15">
    <location>
        <begin position="1"/>
        <end position="51"/>
    </location>
</feature>
<evidence type="ECO:0000256" key="7">
    <source>
        <dbReference type="ARBA" id="ARBA00022840"/>
    </source>
</evidence>
<dbReference type="Gene3D" id="2.40.50.100">
    <property type="match status" value="1"/>
</dbReference>
<dbReference type="eggNOG" id="KOG0368">
    <property type="taxonomic scope" value="Eukaryota"/>
</dbReference>
<evidence type="ECO:0000256" key="5">
    <source>
        <dbReference type="ARBA" id="ARBA00022741"/>
    </source>
</evidence>
<dbReference type="InterPro" id="IPR000089">
    <property type="entry name" value="Biotin_lipoyl"/>
</dbReference>
<dbReference type="SUPFAM" id="SSF52096">
    <property type="entry name" value="ClpP/crotonase"/>
    <property type="match status" value="2"/>
</dbReference>
<dbReference type="OrthoDB" id="14612at2759"/>
<keyword evidence="10" id="KW-0092">Biotin</keyword>
<dbReference type="SUPFAM" id="SSF51230">
    <property type="entry name" value="Single hybrid motif"/>
    <property type="match status" value="1"/>
</dbReference>
<evidence type="ECO:0000256" key="6">
    <source>
        <dbReference type="ARBA" id="ARBA00022832"/>
    </source>
</evidence>
<dbReference type="InterPro" id="IPR011762">
    <property type="entry name" value="COA_CT_N"/>
</dbReference>
<dbReference type="Proteomes" id="UP000077115">
    <property type="component" value="Unassembled WGS sequence"/>
</dbReference>
<dbReference type="InterPro" id="IPR011054">
    <property type="entry name" value="Rudment_hybrid_motif"/>
</dbReference>
<dbReference type="GO" id="GO:0004075">
    <property type="term" value="F:biotin carboxylase activity"/>
    <property type="evidence" value="ECO:0007669"/>
    <property type="project" value="UniProtKB-EC"/>
</dbReference>
<dbReference type="Gene3D" id="3.30.470.20">
    <property type="entry name" value="ATP-grasp fold, B domain"/>
    <property type="match status" value="1"/>
</dbReference>
<evidence type="ECO:0000259" key="17">
    <source>
        <dbReference type="PROSITE" id="PS50975"/>
    </source>
</evidence>
<evidence type="ECO:0000256" key="4">
    <source>
        <dbReference type="ARBA" id="ARBA00022598"/>
    </source>
</evidence>
<dbReference type="InterPro" id="IPR005482">
    <property type="entry name" value="Biotin_COase_C"/>
</dbReference>
<evidence type="ECO:0000256" key="11">
    <source>
        <dbReference type="ARBA" id="ARBA00023268"/>
    </source>
</evidence>
<dbReference type="Gene3D" id="3.90.226.10">
    <property type="entry name" value="2-enoyl-CoA Hydratase, Chain A, domain 1"/>
    <property type="match status" value="2"/>
</dbReference>
<evidence type="ECO:0000256" key="12">
    <source>
        <dbReference type="ARBA" id="ARBA00048065"/>
    </source>
</evidence>
<dbReference type="PROSITE" id="PS00867">
    <property type="entry name" value="CPSASE_2"/>
    <property type="match status" value="1"/>
</dbReference>
<dbReference type="PROSITE" id="PS00866">
    <property type="entry name" value="CPSASE_1"/>
    <property type="match status" value="1"/>
</dbReference>
<keyword evidence="6" id="KW-0276">Fatty acid metabolism</keyword>
<dbReference type="VEuPathDB" id="FungiDB:BDEG_21440"/>
<dbReference type="Gene3D" id="3.30.1490.20">
    <property type="entry name" value="ATP-grasp fold, A domain"/>
    <property type="match status" value="1"/>
</dbReference>
<keyword evidence="3" id="KW-0444">Lipid biosynthesis</keyword>
<keyword evidence="9" id="KW-0275">Fatty acid biosynthesis</keyword>
<dbReference type="InterPro" id="IPR049074">
    <property type="entry name" value="ACCA_BT"/>
</dbReference>
<sequence>MANPAPFDDPTSPNVDTHRVPLPMDSTASPSSVLTGMPASGNGNLNESANGSTPILGGSVFSPSRNNSIGATPNTALKDFVLQAKGHTVITKVLIANNGMAAVKAIRSIRKWSYETFGNERLIEFTAMCTPEDLNMNAEYVRMADHYIEVPGGTANNNYSNVQLIVDVAERTHVHAVWVGWGFASENPVLVEKLALLNPAVVFIGPPASAMRSLGDKIASTIVAQSANVPCVHWSGDGITIDTEQSTGKTACATVPEDKYHQATTHDVNEGLMHAKRIGFPVMIKASEGGGGKGIRLVDDEVAFASSFVQVQREVPGSPIFIMCVVSNARHLEVQLLADAYGNAIALFGRDCSVQRRHQKIIEEAPISVAPPEILSHMERSAVRLAKLVGYVSAGTVEYLYEPHTQKYYFLELNPRLQVEHPTTEMVSGVNIPAAQLQIAMGIPLSNIKDIRILYGLTPTGLSDIDFDFESPASLQIQRKPSPRGHVIATRITAENPDAGFKPNSGKVLELNFRSNSNVWGYFSVNSSGGVHEYADSQFGHIFSYGESRDDARKNLIMALKEISIRGDFRTTVEYLIKLLETEVYVSNTFTTQWLDARIAKHVEIQRPDTILTAICGAVAKAYGQFTKNTLEYRTALEKGQTPPTLLLKTSFSVQFILDNVQYNMHVALTGPENYVVTVNKSSVEVHAKPLADGGLLLLLDDHSHLVYANEESHVTHLLVDAKTSLLEKENDPTKLRSPSPGKLVRYLVADGHQLKSGDAYAEIEVMKMYMPLLASESGIVKFIKPAGSSLSSGDIIGTLVLDDPARVQRATVFEDPLPVIGAPTVVGDKVHQQYKYVRSSIEAILDGYEPSTDAGLLVKRLDTLLADKDLPQLEFTEVLGALVGRIPAGLGDALLKIVNEYHASGDPDVFPADSLRHLIDVAVNDMPIDERILFTGIIVSVQNVIDTYAGGLTLHANAVFMKLLDRYISVESIFNSARYETAILDLRDKHKSDLMVVQQLALASSKADTRCEMVLELLNTVRSDCEEIKQVFMPYLESLADFKGRSTAKVSLKARELLIYFQLPSAEERRAIMLTQLRGGIKSRRTDGIAGDANLQFDYSALTKLIMAQQSILDVLPSFFYDADEGIRAIALYTYVLHTYQAYSITSIKQHLGGSPTVFTWEFVLRQAQGTSSTALTRISSLGSFRDLRSLNYGSDFATPRRGAICAFESVDQLCTHLPRILAEYGVSKSTTEMDNRSISDVWNIAIRDDSGSYTDKEIHGILHTTIAKCHAELRQSFVRRITIMVVRFGQFPRYFTFKATRNYFEDALLRHIEPAMAYQLEFESLQNFDVKPCFVDNRRLHIYYGVGKKNTSDVRFFIRAIMYPGHILSNMRTHDFLVSEGNRILTDVLDALELLSATHPNTDCNHLFLNIIPTFQLDLDEMESSLRSFVERHGKRLFKLRVTTAEVRFLRKIPGSDIIQPVRFVVSSHSGYVMQVQAYQEVLDVTGFKKLVSLLSPPGPMHNQPVSSPYAPKEAIQPKRYKAHLMGTTYVYDFPELFRRTLEKTWQKYAGAQGIKPPTTVMSATELVLDAQNKLEPTYRPPGSNTCGMVVWELELRTPEYPEGRHIIIISNDITFNIGSFGPTEDLVFFKASEYARKRGIPRIYISANSGARIGLAEEVASRFQIAWIDSSNPVKGFDYLYLSESDYELLKRDAASKRQPPPVEVEKLIVDDTVRYKLTTVIGQTHGIGVENLQGSGMIAGETSRAYEEIFTLTLVTCRSVGIGAYLVRLGQRVIQVEYTPIILTGVGALNKVLGREVYTSNLQLGGTQIMHRNGISHLVAENEMEGVNEILRWLEYVPKHRDAPLPVVAPSDPVDRPIDIPIPSGAYDPRTLLCGTEDPDKGWMSGFFDKESFTETLSGWAKGVVVGRARLGGIPVGVIAVETRTTEHIVWADPAVESSQEQTNMEAGQVWYPNSAFKTAQAIKDFNNGEQLPLMIFANWRGFSGGQGDMYKEILKFGAYIVDSLRTYKQPVFIYLIGELRGGAWVVVDPTINSDMMEMYVSEDARGGVLEPEGIVEIKFRKPQLIAAIQRLDEPFRDLKKQLDKATTSEERTAIQRNLDAREKVLLPIYQQAAVQFADLHDKPYRMLAKQVVKHIVPWRESRGFYYWRLMRRISEISVVKSIRQAMGPNDVSYSDALFHLNTWFGEFSGRLNNMMSGQIADNAFRSGGVSGTAQPHAYSGTMALASGAAGSTQEGRDVDVVRWIHQSRNTIDENIARLTMERQATEAKRLAVDSPTAILDAFLGMASGLDAEAKRKVIEALSNN</sequence>
<evidence type="ECO:0000256" key="9">
    <source>
        <dbReference type="ARBA" id="ARBA00023160"/>
    </source>
</evidence>
<dbReference type="FunFam" id="3.40.50.20:FF:000005">
    <property type="entry name" value="acetyl-CoA carboxylase isoform X2"/>
    <property type="match status" value="1"/>
</dbReference>
<name>A0A177WCV0_BATDL</name>
<dbReference type="InterPro" id="IPR011763">
    <property type="entry name" value="COA_CT_C"/>
</dbReference>
<evidence type="ECO:0000256" key="13">
    <source>
        <dbReference type="ARBA" id="ARBA00048600"/>
    </source>
</evidence>
<dbReference type="Gene3D" id="3.40.50.20">
    <property type="match status" value="1"/>
</dbReference>
<dbReference type="Pfam" id="PF00289">
    <property type="entry name" value="Biotin_carb_N"/>
    <property type="match status" value="1"/>
</dbReference>
<keyword evidence="11" id="KW-0511">Multifunctional enzyme</keyword>
<dbReference type="Pfam" id="PF21385">
    <property type="entry name" value="ACCA_BT"/>
    <property type="match status" value="1"/>
</dbReference>
<dbReference type="Gene3D" id="2.40.460.10">
    <property type="entry name" value="Biotin dependent carboxylase carboxyltransferase"/>
    <property type="match status" value="1"/>
</dbReference>
<dbReference type="SUPFAM" id="SSF51246">
    <property type="entry name" value="Rudiment single hybrid motif"/>
    <property type="match status" value="1"/>
</dbReference>
<dbReference type="GO" id="GO:0003989">
    <property type="term" value="F:acetyl-CoA carboxylase activity"/>
    <property type="evidence" value="ECO:0007669"/>
    <property type="project" value="UniProtKB-EC"/>
</dbReference>
<dbReference type="InterPro" id="IPR011764">
    <property type="entry name" value="Biotin_carboxylation_dom"/>
</dbReference>
<dbReference type="InterPro" id="IPR013815">
    <property type="entry name" value="ATP_grasp_subdomain_1"/>
</dbReference>
<reference evidence="21 22" key="2">
    <citation type="submission" date="2016-05" db="EMBL/GenBank/DDBJ databases">
        <title>Lineage-specific infection strategies underlie the spectrum of fungal disease in amphibians.</title>
        <authorList>
            <person name="Cuomo C.A."/>
            <person name="Farrer R.A."/>
            <person name="James T."/>
            <person name="Longcore J."/>
            <person name="Birren B."/>
        </authorList>
    </citation>
    <scope>NUCLEOTIDE SEQUENCE [LARGE SCALE GENOMIC DNA]</scope>
    <source>
        <strain evidence="21 22">JEL423</strain>
    </source>
</reference>
<evidence type="ECO:0000256" key="3">
    <source>
        <dbReference type="ARBA" id="ARBA00022516"/>
    </source>
</evidence>
<dbReference type="GO" id="GO:2001295">
    <property type="term" value="P:malonyl-CoA biosynthetic process"/>
    <property type="evidence" value="ECO:0007669"/>
    <property type="project" value="UniProtKB-UniPathway"/>
</dbReference>
<reference evidence="21 22" key="1">
    <citation type="submission" date="2006-10" db="EMBL/GenBank/DDBJ databases">
        <title>The Genome Sequence of Batrachochytrium dendrobatidis JEL423.</title>
        <authorList>
            <consortium name="The Broad Institute Genome Sequencing Platform"/>
            <person name="Birren B."/>
            <person name="Lander E."/>
            <person name="Galagan J."/>
            <person name="Cuomo C."/>
            <person name="Devon K."/>
            <person name="Jaffe D."/>
            <person name="Butler J."/>
            <person name="Alvarez P."/>
            <person name="Gnerre S."/>
            <person name="Grabherr M."/>
            <person name="Kleber M."/>
            <person name="Mauceli E."/>
            <person name="Brockman W."/>
            <person name="Young S."/>
            <person name="LaButti K."/>
            <person name="Sykes S."/>
            <person name="DeCaprio D."/>
            <person name="Crawford M."/>
            <person name="Koehrsen M."/>
            <person name="Engels R."/>
            <person name="Montgomery P."/>
            <person name="Pearson M."/>
            <person name="Howarth C."/>
            <person name="Larson L."/>
            <person name="White J."/>
            <person name="O'Leary S."/>
            <person name="Kodira C."/>
            <person name="Zeng Q."/>
            <person name="Yandava C."/>
            <person name="Alvarado L."/>
            <person name="Longcore J."/>
            <person name="James T."/>
        </authorList>
    </citation>
    <scope>NUCLEOTIDE SEQUENCE [LARGE SCALE GENOMIC DNA]</scope>
    <source>
        <strain evidence="21 22">JEL423</strain>
    </source>
</reference>
<keyword evidence="7 14" id="KW-0067">ATP-binding</keyword>
<dbReference type="FunFam" id="3.90.226.10:FF:000010">
    <property type="entry name" value="acetyl-CoA carboxylase isoform X2"/>
    <property type="match status" value="1"/>
</dbReference>
<evidence type="ECO:0000256" key="8">
    <source>
        <dbReference type="ARBA" id="ARBA00023098"/>
    </source>
</evidence>
<dbReference type="PROSITE" id="PS50975">
    <property type="entry name" value="ATP_GRASP"/>
    <property type="match status" value="1"/>
</dbReference>
<feature type="domain" description="CoA carboxyltransferase N-terminal" evidence="19">
    <location>
        <begin position="1511"/>
        <end position="1853"/>
    </location>
</feature>
<dbReference type="InterPro" id="IPR049076">
    <property type="entry name" value="ACCA"/>
</dbReference>
<dbReference type="GO" id="GO:0005524">
    <property type="term" value="F:ATP binding"/>
    <property type="evidence" value="ECO:0007669"/>
    <property type="project" value="UniProtKB-UniRule"/>
</dbReference>
<dbReference type="PANTHER" id="PTHR45728">
    <property type="entry name" value="ACETYL-COA CARBOXYLASE, ISOFORM A"/>
    <property type="match status" value="1"/>
</dbReference>
<evidence type="ECO:0000313" key="22">
    <source>
        <dbReference type="Proteomes" id="UP000077115"/>
    </source>
</evidence>
<comment type="catalytic activity">
    <reaction evidence="12">
        <text>hydrogencarbonate + acetyl-CoA + ATP = malonyl-CoA + ADP + phosphate + H(+)</text>
        <dbReference type="Rhea" id="RHEA:11308"/>
        <dbReference type="ChEBI" id="CHEBI:15378"/>
        <dbReference type="ChEBI" id="CHEBI:17544"/>
        <dbReference type="ChEBI" id="CHEBI:30616"/>
        <dbReference type="ChEBI" id="CHEBI:43474"/>
        <dbReference type="ChEBI" id="CHEBI:57288"/>
        <dbReference type="ChEBI" id="CHEBI:57384"/>
        <dbReference type="ChEBI" id="CHEBI:456216"/>
        <dbReference type="EC" id="6.4.1.2"/>
    </reaction>
</comment>
<dbReference type="PROSITE" id="PS50979">
    <property type="entry name" value="BC"/>
    <property type="match status" value="1"/>
</dbReference>
<evidence type="ECO:0000256" key="10">
    <source>
        <dbReference type="ARBA" id="ARBA00023267"/>
    </source>
</evidence>
<feature type="domain" description="CoA carboxyltransferase C-terminal" evidence="20">
    <location>
        <begin position="1857"/>
        <end position="2169"/>
    </location>
</feature>
<dbReference type="PROSITE" id="PS50968">
    <property type="entry name" value="BIOTINYL_LIPOYL"/>
    <property type="match status" value="1"/>
</dbReference>
<evidence type="ECO:0000259" key="16">
    <source>
        <dbReference type="PROSITE" id="PS50968"/>
    </source>
</evidence>
<keyword evidence="8" id="KW-0443">Lipid metabolism</keyword>
<dbReference type="InterPro" id="IPR034733">
    <property type="entry name" value="AcCoA_carboxyl_beta"/>
</dbReference>
<dbReference type="SUPFAM" id="SSF56059">
    <property type="entry name" value="Glutathione synthetase ATP-binding domain-like"/>
    <property type="match status" value="1"/>
</dbReference>
<evidence type="ECO:0000259" key="20">
    <source>
        <dbReference type="PROSITE" id="PS50989"/>
    </source>
</evidence>
<accession>A0A177WCV0</accession>
<keyword evidence="5 14" id="KW-0547">Nucleotide-binding</keyword>
<dbReference type="InterPro" id="IPR011053">
    <property type="entry name" value="Single_hybrid_motif"/>
</dbReference>
<evidence type="ECO:0000256" key="2">
    <source>
        <dbReference type="ARBA" id="ARBA00004956"/>
    </source>
</evidence>
<evidence type="ECO:0000256" key="15">
    <source>
        <dbReference type="SAM" id="MobiDB-lite"/>
    </source>
</evidence>
<dbReference type="InterPro" id="IPR011761">
    <property type="entry name" value="ATP-grasp"/>
</dbReference>
<dbReference type="FunFam" id="2.40.50.100:FF:000005">
    <property type="entry name" value="Acetyl-CoA carboxylase 1"/>
    <property type="match status" value="1"/>
</dbReference>
<dbReference type="Pfam" id="PF00364">
    <property type="entry name" value="Biotin_lipoyl"/>
    <property type="match status" value="1"/>
</dbReference>
<evidence type="ECO:0000313" key="21">
    <source>
        <dbReference type="EMBL" id="OAJ37420.1"/>
    </source>
</evidence>
<dbReference type="GO" id="GO:0005739">
    <property type="term" value="C:mitochondrion"/>
    <property type="evidence" value="ECO:0007669"/>
    <property type="project" value="TreeGrafter"/>
</dbReference>
<evidence type="ECO:0000256" key="1">
    <source>
        <dbReference type="ARBA" id="ARBA00001953"/>
    </source>
</evidence>
<dbReference type="PROSITE" id="PS50989">
    <property type="entry name" value="COA_CT_CTER"/>
    <property type="match status" value="1"/>
</dbReference>
<dbReference type="GO" id="GO:0046872">
    <property type="term" value="F:metal ion binding"/>
    <property type="evidence" value="ECO:0007669"/>
    <property type="project" value="InterPro"/>
</dbReference>
<dbReference type="CDD" id="cd06850">
    <property type="entry name" value="biotinyl_domain"/>
    <property type="match status" value="1"/>
</dbReference>
<dbReference type="PROSITE" id="PS00188">
    <property type="entry name" value="BIOTIN"/>
    <property type="match status" value="1"/>
</dbReference>
<comment type="pathway">
    <text evidence="2">Lipid metabolism; malonyl-CoA biosynthesis; malonyl-CoA from acetyl-CoA: step 1/1.</text>
</comment>
<feature type="domain" description="ATP-grasp" evidence="17">
    <location>
        <begin position="247"/>
        <end position="441"/>
    </location>
</feature>
<dbReference type="InterPro" id="IPR001882">
    <property type="entry name" value="Biotin_BS"/>
</dbReference>
<gene>
    <name evidence="21" type="ORF">BDEG_21440</name>
</gene>
<dbReference type="InterPro" id="IPR005481">
    <property type="entry name" value="BC-like_N"/>
</dbReference>
<feature type="domain" description="Biotin carboxylation" evidence="18">
    <location>
        <begin position="89"/>
        <end position="600"/>
    </location>
</feature>
<dbReference type="Pfam" id="PF02786">
    <property type="entry name" value="CPSase_L_D2"/>
    <property type="match status" value="1"/>
</dbReference>
<dbReference type="InterPro" id="IPR005479">
    <property type="entry name" value="CPAse_ATP-bd"/>
</dbReference>
<dbReference type="InterPro" id="IPR013537">
    <property type="entry name" value="AcCoA_COase_cen"/>
</dbReference>
<evidence type="ECO:0000259" key="18">
    <source>
        <dbReference type="PROSITE" id="PS50979"/>
    </source>
</evidence>
<dbReference type="PROSITE" id="PS50980">
    <property type="entry name" value="COA_CT_NTER"/>
    <property type="match status" value="1"/>
</dbReference>
<comment type="cofactor">
    <cofactor evidence="1">
        <name>biotin</name>
        <dbReference type="ChEBI" id="CHEBI:57586"/>
    </cofactor>
</comment>
<dbReference type="Pfam" id="PF02785">
    <property type="entry name" value="Biotin_carb_C"/>
    <property type="match status" value="1"/>
</dbReference>
<dbReference type="SMART" id="SM00878">
    <property type="entry name" value="Biotin_carb_C"/>
    <property type="match status" value="1"/>
</dbReference>
<dbReference type="Pfam" id="PF08326">
    <property type="entry name" value="ACC_central"/>
    <property type="match status" value="1"/>
</dbReference>
<dbReference type="UniPathway" id="UPA00655">
    <property type="reaction ID" value="UER00711"/>
</dbReference>
<dbReference type="SUPFAM" id="SSF52440">
    <property type="entry name" value="PreATP-grasp domain"/>
    <property type="match status" value="1"/>
</dbReference>
<dbReference type="Gene3D" id="3.90.1770.10">
    <property type="entry name" value="PreATP-grasp domain"/>
    <property type="match status" value="1"/>
</dbReference>
<dbReference type="Pfam" id="PF01039">
    <property type="entry name" value="Carboxyl_trans"/>
    <property type="match status" value="1"/>
</dbReference>
<keyword evidence="4" id="KW-0436">Ligase</keyword>
<dbReference type="InterPro" id="IPR029045">
    <property type="entry name" value="ClpP/crotonase-like_dom_sf"/>
</dbReference>
<feature type="domain" description="Lipoyl-binding" evidence="16">
    <location>
        <begin position="727"/>
        <end position="801"/>
    </location>
</feature>
<protein>
    <submittedName>
        <fullName evidence="21">Uncharacterized protein</fullName>
    </submittedName>
</protein>
<comment type="catalytic activity">
    <reaction evidence="13">
        <text>N(6)-biotinyl-L-lysyl-[protein] + hydrogencarbonate + ATP = N(6)-carboxybiotinyl-L-lysyl-[protein] + ADP + phosphate + H(+)</text>
        <dbReference type="Rhea" id="RHEA:13501"/>
        <dbReference type="Rhea" id="RHEA-COMP:10505"/>
        <dbReference type="Rhea" id="RHEA-COMP:10506"/>
        <dbReference type="ChEBI" id="CHEBI:15378"/>
        <dbReference type="ChEBI" id="CHEBI:17544"/>
        <dbReference type="ChEBI" id="CHEBI:30616"/>
        <dbReference type="ChEBI" id="CHEBI:43474"/>
        <dbReference type="ChEBI" id="CHEBI:83144"/>
        <dbReference type="ChEBI" id="CHEBI:83145"/>
        <dbReference type="ChEBI" id="CHEBI:456216"/>
        <dbReference type="EC" id="6.3.4.14"/>
    </reaction>
</comment>